<dbReference type="GO" id="GO:0048812">
    <property type="term" value="P:neuron projection morphogenesis"/>
    <property type="evidence" value="ECO:0007669"/>
    <property type="project" value="TreeGrafter"/>
</dbReference>
<dbReference type="GO" id="GO:0045211">
    <property type="term" value="C:postsynaptic membrane"/>
    <property type="evidence" value="ECO:0007669"/>
    <property type="project" value="TreeGrafter"/>
</dbReference>
<dbReference type="PANTHER" id="PTHR10829:SF1">
    <property type="entry name" value="DREBRIN"/>
    <property type="match status" value="1"/>
</dbReference>
<dbReference type="GO" id="GO:0030864">
    <property type="term" value="C:cortical actin cytoskeleton"/>
    <property type="evidence" value="ECO:0007669"/>
    <property type="project" value="TreeGrafter"/>
</dbReference>
<dbReference type="GO" id="GO:0014069">
    <property type="term" value="C:postsynaptic density"/>
    <property type="evidence" value="ECO:0007669"/>
    <property type="project" value="TreeGrafter"/>
</dbReference>
<reference evidence="2" key="2">
    <citation type="submission" date="2025-09" db="UniProtKB">
        <authorList>
            <consortium name="Ensembl"/>
        </authorList>
    </citation>
    <scope>IDENTIFICATION</scope>
</reference>
<evidence type="ECO:0000313" key="3">
    <source>
        <dbReference type="Proteomes" id="UP000694555"/>
    </source>
</evidence>
<name>A0A8B9Z9I0_9AVES</name>
<evidence type="ECO:0000259" key="1">
    <source>
        <dbReference type="Pfam" id="PF00241"/>
    </source>
</evidence>
<dbReference type="GO" id="GO:0098974">
    <property type="term" value="P:postsynaptic actin cytoskeleton organization"/>
    <property type="evidence" value="ECO:0007669"/>
    <property type="project" value="TreeGrafter"/>
</dbReference>
<accession>A0A8B9Z9I0</accession>
<dbReference type="SUPFAM" id="SSF55753">
    <property type="entry name" value="Actin depolymerizing proteins"/>
    <property type="match status" value="1"/>
</dbReference>
<dbReference type="GO" id="GO:0030427">
    <property type="term" value="C:site of polarized growth"/>
    <property type="evidence" value="ECO:0007669"/>
    <property type="project" value="TreeGrafter"/>
</dbReference>
<evidence type="ECO:0000313" key="2">
    <source>
        <dbReference type="Ensembl" id="ENSBJAP00000004096.1"/>
    </source>
</evidence>
<dbReference type="PANTHER" id="PTHR10829">
    <property type="entry name" value="CORTACTIN AND DREBRIN"/>
    <property type="match status" value="1"/>
</dbReference>
<dbReference type="GO" id="GO:0051015">
    <property type="term" value="F:actin filament binding"/>
    <property type="evidence" value="ECO:0007669"/>
    <property type="project" value="TreeGrafter"/>
</dbReference>
<dbReference type="GO" id="GO:0030833">
    <property type="term" value="P:regulation of actin filament polymerization"/>
    <property type="evidence" value="ECO:0007669"/>
    <property type="project" value="TreeGrafter"/>
</dbReference>
<protein>
    <recommendedName>
        <fullName evidence="1">ADF-H domain-containing protein</fullName>
    </recommendedName>
</protein>
<keyword evidence="3" id="KW-1185">Reference proteome</keyword>
<dbReference type="Proteomes" id="UP000694555">
    <property type="component" value="Unplaced"/>
</dbReference>
<dbReference type="Gene3D" id="3.40.20.10">
    <property type="entry name" value="Severin"/>
    <property type="match status" value="1"/>
</dbReference>
<organism evidence="2 3">
    <name type="scientific">Buteo japonicus</name>
    <dbReference type="NCBI Taxonomy" id="224669"/>
    <lineage>
        <taxon>Eukaryota</taxon>
        <taxon>Metazoa</taxon>
        <taxon>Chordata</taxon>
        <taxon>Craniata</taxon>
        <taxon>Vertebrata</taxon>
        <taxon>Euteleostomi</taxon>
        <taxon>Archelosauria</taxon>
        <taxon>Archosauria</taxon>
        <taxon>Dinosauria</taxon>
        <taxon>Saurischia</taxon>
        <taxon>Theropoda</taxon>
        <taxon>Coelurosauria</taxon>
        <taxon>Aves</taxon>
        <taxon>Neognathae</taxon>
        <taxon>Neoaves</taxon>
        <taxon>Telluraves</taxon>
        <taxon>Accipitrimorphae</taxon>
        <taxon>Accipitriformes</taxon>
        <taxon>Accipitridae</taxon>
        <taxon>Accipitrinae</taxon>
        <taxon>Buteo</taxon>
    </lineage>
</organism>
<dbReference type="GO" id="GO:0030027">
    <property type="term" value="C:lamellipodium"/>
    <property type="evidence" value="ECO:0007669"/>
    <property type="project" value="TreeGrafter"/>
</dbReference>
<feature type="domain" description="ADF-H" evidence="1">
    <location>
        <begin position="24"/>
        <end position="86"/>
    </location>
</feature>
<proteinExistence type="predicted"/>
<dbReference type="Ensembl" id="ENSBJAT00000004203.1">
    <property type="protein sequence ID" value="ENSBJAP00000004096.1"/>
    <property type="gene ID" value="ENSBJAG00000002954.1"/>
</dbReference>
<dbReference type="InterPro" id="IPR002108">
    <property type="entry name" value="ADF-H"/>
</dbReference>
<dbReference type="GO" id="GO:0030425">
    <property type="term" value="C:dendrite"/>
    <property type="evidence" value="ECO:0007669"/>
    <property type="project" value="TreeGrafter"/>
</dbReference>
<dbReference type="GO" id="GO:0061003">
    <property type="term" value="P:positive regulation of dendritic spine morphogenesis"/>
    <property type="evidence" value="ECO:0007669"/>
    <property type="project" value="TreeGrafter"/>
</dbReference>
<dbReference type="Pfam" id="PF00241">
    <property type="entry name" value="Cofilin_ADF"/>
    <property type="match status" value="1"/>
</dbReference>
<dbReference type="GO" id="GO:0005884">
    <property type="term" value="C:actin filament"/>
    <property type="evidence" value="ECO:0007669"/>
    <property type="project" value="TreeGrafter"/>
</dbReference>
<dbReference type="InterPro" id="IPR029006">
    <property type="entry name" value="ADF-H/Gelsolin-like_dom_sf"/>
</dbReference>
<dbReference type="GO" id="GO:0045773">
    <property type="term" value="P:positive regulation of axon extension"/>
    <property type="evidence" value="ECO:0007669"/>
    <property type="project" value="TreeGrafter"/>
</dbReference>
<dbReference type="AlphaFoldDB" id="A0A8B9Z9I0"/>
<reference evidence="2" key="1">
    <citation type="submission" date="2025-08" db="UniProtKB">
        <authorList>
            <consortium name="Ensembl"/>
        </authorList>
    </citation>
    <scope>IDENTIFICATION</scope>
</reference>
<sequence length="110" mass="11994">MGRWRGHPTLPLAMAHPRCLPRALYTYEDGSDDLKLAASGGGGLLELSGHFEIQKVMYGFCSVKDPQAVLPKHVLVNWVSGGATPRSPWPWLTHAVSPGPSTRTRMALMT</sequence>